<feature type="compositionally biased region" description="Basic and acidic residues" evidence="1">
    <location>
        <begin position="56"/>
        <end position="71"/>
    </location>
</feature>
<reference evidence="3" key="1">
    <citation type="journal article" date="2019" name="Int. J. Syst. Evol. Microbiol.">
        <title>The Global Catalogue of Microorganisms (GCM) 10K type strain sequencing project: providing services to taxonomists for standard genome sequencing and annotation.</title>
        <authorList>
            <consortium name="The Broad Institute Genomics Platform"/>
            <consortium name="The Broad Institute Genome Sequencing Center for Infectious Disease"/>
            <person name="Wu L."/>
            <person name="Ma J."/>
        </authorList>
    </citation>
    <scope>NUCLEOTIDE SEQUENCE [LARGE SCALE GENOMIC DNA]</scope>
    <source>
        <strain evidence="3">JCM 4855</strain>
    </source>
</reference>
<feature type="compositionally biased region" description="Basic and acidic residues" evidence="1">
    <location>
        <begin position="1"/>
        <end position="16"/>
    </location>
</feature>
<comment type="caution">
    <text evidence="2">The sequence shown here is derived from an EMBL/GenBank/DDBJ whole genome shotgun (WGS) entry which is preliminary data.</text>
</comment>
<evidence type="ECO:0000313" key="2">
    <source>
        <dbReference type="EMBL" id="MFC7013811.1"/>
    </source>
</evidence>
<organism evidence="2 3">
    <name type="scientific">Streptomyces viridiviolaceus</name>
    <dbReference type="NCBI Taxonomy" id="68282"/>
    <lineage>
        <taxon>Bacteria</taxon>
        <taxon>Bacillati</taxon>
        <taxon>Actinomycetota</taxon>
        <taxon>Actinomycetes</taxon>
        <taxon>Kitasatosporales</taxon>
        <taxon>Streptomycetaceae</taxon>
        <taxon>Streptomyces</taxon>
    </lineage>
</organism>
<feature type="region of interest" description="Disordered" evidence="1">
    <location>
        <begin position="1"/>
        <end position="35"/>
    </location>
</feature>
<dbReference type="EMBL" id="JBHSYM010000039">
    <property type="protein sequence ID" value="MFC7013811.1"/>
    <property type="molecule type" value="Genomic_DNA"/>
</dbReference>
<dbReference type="Proteomes" id="UP001596409">
    <property type="component" value="Unassembled WGS sequence"/>
</dbReference>
<name>A0ABW2E115_9ACTN</name>
<accession>A0ABW2E115</accession>
<dbReference type="RefSeq" id="WP_189880481.1">
    <property type="nucleotide sequence ID" value="NZ_BMWA01000043.1"/>
</dbReference>
<evidence type="ECO:0000256" key="1">
    <source>
        <dbReference type="SAM" id="MobiDB-lite"/>
    </source>
</evidence>
<proteinExistence type="predicted"/>
<keyword evidence="3" id="KW-1185">Reference proteome</keyword>
<gene>
    <name evidence="2" type="ORF">ACFQMH_19195</name>
</gene>
<protein>
    <submittedName>
        <fullName evidence="2">Uncharacterized protein</fullName>
    </submittedName>
</protein>
<evidence type="ECO:0000313" key="3">
    <source>
        <dbReference type="Proteomes" id="UP001596409"/>
    </source>
</evidence>
<feature type="region of interest" description="Disordered" evidence="1">
    <location>
        <begin position="51"/>
        <end position="71"/>
    </location>
</feature>
<sequence>MAARLAREHGGGERSWQRAMTEARTQYEHGQDQDDEDVAMTIKVILHASSSSEFRQLPEKSRIAADRDRTA</sequence>